<evidence type="ECO:0000313" key="19">
    <source>
        <dbReference type="Proteomes" id="UP000823631"/>
    </source>
</evidence>
<dbReference type="GO" id="GO:0004087">
    <property type="term" value="F:carbamoyl-phosphate synthase (ammonia) activity"/>
    <property type="evidence" value="ECO:0007669"/>
    <property type="project" value="UniProtKB-EC"/>
</dbReference>
<dbReference type="GO" id="GO:0006541">
    <property type="term" value="P:glutamine metabolic process"/>
    <property type="evidence" value="ECO:0007669"/>
    <property type="project" value="TreeGrafter"/>
</dbReference>
<evidence type="ECO:0000256" key="9">
    <source>
        <dbReference type="ARBA" id="ARBA00022840"/>
    </source>
</evidence>
<keyword evidence="6" id="KW-0479">Metal-binding</keyword>
<dbReference type="Gene3D" id="3.40.50.1380">
    <property type="entry name" value="Methylglyoxal synthase-like domain"/>
    <property type="match status" value="1"/>
</dbReference>
<feature type="domain" description="MGS-like" evidence="17">
    <location>
        <begin position="119"/>
        <end position="257"/>
    </location>
</feature>
<evidence type="ECO:0000256" key="15">
    <source>
        <dbReference type="PROSITE-ProRule" id="PRU00409"/>
    </source>
</evidence>
<proteinExistence type="inferred from homology"/>
<reference evidence="18" key="2">
    <citation type="journal article" date="2021" name="PeerJ">
        <title>Extensive microbial diversity within the chicken gut microbiome revealed by metagenomics and culture.</title>
        <authorList>
            <person name="Gilroy R."/>
            <person name="Ravi A."/>
            <person name="Getino M."/>
            <person name="Pursley I."/>
            <person name="Horton D.L."/>
            <person name="Alikhan N.F."/>
            <person name="Baker D."/>
            <person name="Gharbi K."/>
            <person name="Hall N."/>
            <person name="Watson M."/>
            <person name="Adriaenssens E.M."/>
            <person name="Foster-Nyarko E."/>
            <person name="Jarju S."/>
            <person name="Secka A."/>
            <person name="Antonio M."/>
            <person name="Oren A."/>
            <person name="Chaudhuri R.R."/>
            <person name="La Ragione R."/>
            <person name="Hildebrand F."/>
            <person name="Pallen M.J."/>
        </authorList>
    </citation>
    <scope>NUCLEOTIDE SEQUENCE</scope>
    <source>
        <strain evidence="18">17213</strain>
    </source>
</reference>
<protein>
    <submittedName>
        <fullName evidence="18">Carbamoyl phosphate synthase large subunit</fullName>
        <ecNumber evidence="18">6.3.5.5</ecNumber>
    </submittedName>
</protein>
<evidence type="ECO:0000256" key="10">
    <source>
        <dbReference type="ARBA" id="ARBA00022842"/>
    </source>
</evidence>
<evidence type="ECO:0000256" key="3">
    <source>
        <dbReference type="ARBA" id="ARBA00022571"/>
    </source>
</evidence>
<feature type="non-terminal residue" evidence="18">
    <location>
        <position position="1"/>
    </location>
</feature>
<evidence type="ECO:0000256" key="12">
    <source>
        <dbReference type="ARBA" id="ARBA00023211"/>
    </source>
</evidence>
<evidence type="ECO:0000256" key="5">
    <source>
        <dbReference type="ARBA" id="ARBA00022605"/>
    </source>
</evidence>
<evidence type="ECO:0000256" key="8">
    <source>
        <dbReference type="ARBA" id="ARBA00022741"/>
    </source>
</evidence>
<dbReference type="SMART" id="SM00851">
    <property type="entry name" value="MGS"/>
    <property type="match status" value="1"/>
</dbReference>
<dbReference type="FunFam" id="3.30.470.20:FF:000026">
    <property type="entry name" value="Carbamoyl-phosphate synthase large chain"/>
    <property type="match status" value="1"/>
</dbReference>
<dbReference type="PROSITE" id="PS50975">
    <property type="entry name" value="ATP_GRASP"/>
    <property type="match status" value="1"/>
</dbReference>
<dbReference type="EC" id="6.3.5.5" evidence="18"/>
<dbReference type="GO" id="GO:0005524">
    <property type="term" value="F:ATP binding"/>
    <property type="evidence" value="ECO:0007669"/>
    <property type="project" value="UniProtKB-UniRule"/>
</dbReference>
<sequence length="259" mass="28315">ELDVRGLMNVQLAVREDKIYLIEVNPRAARTVPFVSKATSLPLAKIAARIMAGQSLEDQGITEEIVPPYYSVKEVVLPFMKFPGSDPILGPEMRSTGEVMGTAKLFPEAYAKAQLAAGSKLVRSGRVLLSIRNSDKAALPRLGDLLIKAGFEIDATGGTYKCLAEAGIPARHVKKVYEGRPNILDGIKSGNYSWVINTTEGRQSVMDSRSMRRGALQYRVAYCTTMNAALAAMEAITEDEFSTVHSLQELHQKIKAQQS</sequence>
<keyword evidence="3" id="KW-0055">Arginine biosynthesis</keyword>
<dbReference type="GO" id="GO:0046872">
    <property type="term" value="F:metal ion binding"/>
    <property type="evidence" value="ECO:0007669"/>
    <property type="project" value="UniProtKB-KW"/>
</dbReference>
<dbReference type="GO" id="GO:0006221">
    <property type="term" value="P:pyrimidine nucleotide biosynthetic process"/>
    <property type="evidence" value="ECO:0007669"/>
    <property type="project" value="UniProtKB-KW"/>
</dbReference>
<evidence type="ECO:0000256" key="4">
    <source>
        <dbReference type="ARBA" id="ARBA00022598"/>
    </source>
</evidence>
<keyword evidence="11" id="KW-0665">Pyrimidine biosynthesis</keyword>
<dbReference type="Pfam" id="PF02786">
    <property type="entry name" value="CPSase_L_D2"/>
    <property type="match status" value="1"/>
</dbReference>
<comment type="pathway">
    <text evidence="1">Amino-acid biosynthesis; L-arginine biosynthesis; carbamoyl phosphate from bicarbonate: step 1/1.</text>
</comment>
<evidence type="ECO:0000256" key="2">
    <source>
        <dbReference type="ARBA" id="ARBA00009799"/>
    </source>
</evidence>
<dbReference type="GO" id="GO:0005737">
    <property type="term" value="C:cytoplasm"/>
    <property type="evidence" value="ECO:0007669"/>
    <property type="project" value="TreeGrafter"/>
</dbReference>
<organism evidence="18 19">
    <name type="scientific">Candidatus Avisuccinivibrio stercorigallinarum</name>
    <dbReference type="NCBI Taxonomy" id="2840704"/>
    <lineage>
        <taxon>Bacteria</taxon>
        <taxon>Pseudomonadati</taxon>
        <taxon>Pseudomonadota</taxon>
        <taxon>Gammaproteobacteria</taxon>
        <taxon>Aeromonadales</taxon>
        <taxon>Succinivibrionaceae</taxon>
        <taxon>Succinivibrionaceae incertae sedis</taxon>
        <taxon>Candidatus Avisuccinivibrio</taxon>
    </lineage>
</organism>
<keyword evidence="10" id="KW-0460">Magnesium</keyword>
<dbReference type="InterPro" id="IPR005479">
    <property type="entry name" value="CPAse_ATP-bd"/>
</dbReference>
<comment type="catalytic activity">
    <reaction evidence="13">
        <text>hydrogencarbonate + NH4(+) + 2 ATP = carbamoyl phosphate + 2 ADP + phosphate + 2 H(+)</text>
        <dbReference type="Rhea" id="RHEA:18029"/>
        <dbReference type="ChEBI" id="CHEBI:15378"/>
        <dbReference type="ChEBI" id="CHEBI:17544"/>
        <dbReference type="ChEBI" id="CHEBI:28938"/>
        <dbReference type="ChEBI" id="CHEBI:30616"/>
        <dbReference type="ChEBI" id="CHEBI:43474"/>
        <dbReference type="ChEBI" id="CHEBI:58228"/>
        <dbReference type="ChEBI" id="CHEBI:456216"/>
        <dbReference type="EC" id="6.3.4.16"/>
    </reaction>
</comment>
<dbReference type="PROSITE" id="PS51855">
    <property type="entry name" value="MGS"/>
    <property type="match status" value="1"/>
</dbReference>
<dbReference type="PRINTS" id="PR00098">
    <property type="entry name" value="CPSASE"/>
</dbReference>
<dbReference type="PANTHER" id="PTHR11405:SF53">
    <property type="entry name" value="CARBAMOYL-PHOSPHATE SYNTHASE [AMMONIA], MITOCHONDRIAL"/>
    <property type="match status" value="1"/>
</dbReference>
<comment type="similarity">
    <text evidence="2">Belongs to the CarB family.</text>
</comment>
<keyword evidence="5" id="KW-0028">Amino-acid biosynthesis</keyword>
<evidence type="ECO:0000256" key="1">
    <source>
        <dbReference type="ARBA" id="ARBA00005077"/>
    </source>
</evidence>
<keyword evidence="7" id="KW-0677">Repeat</keyword>
<comment type="catalytic activity">
    <reaction evidence="14">
        <text>hydrogencarbonate + L-glutamine + 2 ATP + H2O = carbamoyl phosphate + L-glutamate + 2 ADP + phosphate + 2 H(+)</text>
        <dbReference type="Rhea" id="RHEA:18633"/>
        <dbReference type="ChEBI" id="CHEBI:15377"/>
        <dbReference type="ChEBI" id="CHEBI:15378"/>
        <dbReference type="ChEBI" id="CHEBI:17544"/>
        <dbReference type="ChEBI" id="CHEBI:29985"/>
        <dbReference type="ChEBI" id="CHEBI:30616"/>
        <dbReference type="ChEBI" id="CHEBI:43474"/>
        <dbReference type="ChEBI" id="CHEBI:58228"/>
        <dbReference type="ChEBI" id="CHEBI:58359"/>
        <dbReference type="ChEBI" id="CHEBI:456216"/>
        <dbReference type="EC" id="6.3.5.5"/>
    </reaction>
</comment>
<reference evidence="18" key="1">
    <citation type="submission" date="2020-10" db="EMBL/GenBank/DDBJ databases">
        <authorList>
            <person name="Gilroy R."/>
        </authorList>
    </citation>
    <scope>NUCLEOTIDE SEQUENCE</scope>
    <source>
        <strain evidence="18">17213</strain>
    </source>
</reference>
<dbReference type="InterPro" id="IPR005483">
    <property type="entry name" value="CPSase_dom"/>
</dbReference>
<evidence type="ECO:0000256" key="14">
    <source>
        <dbReference type="ARBA" id="ARBA00048816"/>
    </source>
</evidence>
<dbReference type="InterPro" id="IPR011761">
    <property type="entry name" value="ATP-grasp"/>
</dbReference>
<gene>
    <name evidence="18" type="primary">carB</name>
    <name evidence="18" type="ORF">IAB19_07455</name>
</gene>
<dbReference type="AlphaFoldDB" id="A0A9D9GTP0"/>
<keyword evidence="12" id="KW-0464">Manganese</keyword>
<dbReference type="PANTHER" id="PTHR11405">
    <property type="entry name" value="CARBAMOYLTRANSFERASE FAMILY MEMBER"/>
    <property type="match status" value="1"/>
</dbReference>
<dbReference type="SUPFAM" id="SSF56059">
    <property type="entry name" value="Glutathione synthetase ATP-binding domain-like"/>
    <property type="match status" value="1"/>
</dbReference>
<dbReference type="GO" id="GO:0006526">
    <property type="term" value="P:L-arginine biosynthetic process"/>
    <property type="evidence" value="ECO:0007669"/>
    <property type="project" value="UniProtKB-KW"/>
</dbReference>
<dbReference type="PROSITE" id="PS00867">
    <property type="entry name" value="CPSASE_2"/>
    <property type="match status" value="1"/>
</dbReference>
<evidence type="ECO:0000256" key="13">
    <source>
        <dbReference type="ARBA" id="ARBA00047359"/>
    </source>
</evidence>
<evidence type="ECO:0000259" key="16">
    <source>
        <dbReference type="PROSITE" id="PS50975"/>
    </source>
</evidence>
<keyword evidence="8 15" id="KW-0547">Nucleotide-binding</keyword>
<keyword evidence="9 15" id="KW-0067">ATP-binding</keyword>
<dbReference type="GO" id="GO:0004088">
    <property type="term" value="F:carbamoyl-phosphate synthase (glutamine-hydrolyzing) activity"/>
    <property type="evidence" value="ECO:0007669"/>
    <property type="project" value="UniProtKB-EC"/>
</dbReference>
<dbReference type="Gene3D" id="3.30.470.20">
    <property type="entry name" value="ATP-grasp fold, B domain"/>
    <property type="match status" value="1"/>
</dbReference>
<feature type="domain" description="ATP-grasp" evidence="16">
    <location>
        <begin position="2"/>
        <end position="52"/>
    </location>
</feature>
<accession>A0A9D9GTP0</accession>
<keyword evidence="4 18" id="KW-0436">Ligase</keyword>
<evidence type="ECO:0000256" key="7">
    <source>
        <dbReference type="ARBA" id="ARBA00022737"/>
    </source>
</evidence>
<dbReference type="InterPro" id="IPR033937">
    <property type="entry name" value="MGS_CPS_CarB"/>
</dbReference>
<dbReference type="Proteomes" id="UP000823631">
    <property type="component" value="Unassembled WGS sequence"/>
</dbReference>
<dbReference type="SUPFAM" id="SSF52335">
    <property type="entry name" value="Methylglyoxal synthase-like"/>
    <property type="match status" value="1"/>
</dbReference>
<dbReference type="InterPro" id="IPR036914">
    <property type="entry name" value="MGS-like_dom_sf"/>
</dbReference>
<name>A0A9D9GTP0_9GAMM</name>
<evidence type="ECO:0000256" key="11">
    <source>
        <dbReference type="ARBA" id="ARBA00022975"/>
    </source>
</evidence>
<comment type="caution">
    <text evidence="18">The sequence shown here is derived from an EMBL/GenBank/DDBJ whole genome shotgun (WGS) entry which is preliminary data.</text>
</comment>
<dbReference type="Pfam" id="PF02142">
    <property type="entry name" value="MGS"/>
    <property type="match status" value="1"/>
</dbReference>
<dbReference type="CDD" id="cd01424">
    <property type="entry name" value="MGS_CPS_II"/>
    <property type="match status" value="1"/>
</dbReference>
<dbReference type="EMBL" id="JADINH010000157">
    <property type="protein sequence ID" value="MBO8416196.1"/>
    <property type="molecule type" value="Genomic_DNA"/>
</dbReference>
<evidence type="ECO:0000256" key="6">
    <source>
        <dbReference type="ARBA" id="ARBA00022723"/>
    </source>
</evidence>
<dbReference type="InterPro" id="IPR011607">
    <property type="entry name" value="MGS-like_dom"/>
</dbReference>
<evidence type="ECO:0000313" key="18">
    <source>
        <dbReference type="EMBL" id="MBO8416196.1"/>
    </source>
</evidence>
<evidence type="ECO:0000259" key="17">
    <source>
        <dbReference type="PROSITE" id="PS51855"/>
    </source>
</evidence>